<dbReference type="InterPro" id="IPR050468">
    <property type="entry name" value="Cuticle_Struct_Prot"/>
</dbReference>
<keyword evidence="1 2" id="KW-0193">Cuticle</keyword>
<dbReference type="PROSITE" id="PS00233">
    <property type="entry name" value="CHIT_BIND_RR_1"/>
    <property type="match status" value="1"/>
</dbReference>
<keyword evidence="4" id="KW-1185">Reference proteome</keyword>
<evidence type="ECO:0000313" key="4">
    <source>
        <dbReference type="Proteomes" id="UP000502823"/>
    </source>
</evidence>
<dbReference type="PANTHER" id="PTHR10380:SF206">
    <property type="entry name" value="GH27759P"/>
    <property type="match status" value="1"/>
</dbReference>
<dbReference type="GO" id="GO:0008010">
    <property type="term" value="F:structural constituent of chitin-based larval cuticle"/>
    <property type="evidence" value="ECO:0007669"/>
    <property type="project" value="TreeGrafter"/>
</dbReference>
<dbReference type="InterPro" id="IPR031311">
    <property type="entry name" value="CHIT_BIND_RR_consensus"/>
</dbReference>
<dbReference type="PROSITE" id="PS51155">
    <property type="entry name" value="CHIT_BIND_RR_2"/>
    <property type="match status" value="1"/>
</dbReference>
<dbReference type="OrthoDB" id="8251006at2759"/>
<dbReference type="Pfam" id="PF00379">
    <property type="entry name" value="Chitin_bind_4"/>
    <property type="match status" value="1"/>
</dbReference>
<dbReference type="FunCoup" id="A0A6L2Q9A0">
    <property type="interactions" value="25"/>
</dbReference>
<dbReference type="InParanoid" id="A0A6L2Q9A0"/>
<comment type="caution">
    <text evidence="3">The sequence shown here is derived from an EMBL/GenBank/DDBJ whole genome shotgun (WGS) entry which is preliminary data.</text>
</comment>
<name>A0A6L2Q9A0_COPFO</name>
<evidence type="ECO:0000256" key="1">
    <source>
        <dbReference type="ARBA" id="ARBA00022460"/>
    </source>
</evidence>
<evidence type="ECO:0000313" key="3">
    <source>
        <dbReference type="EMBL" id="GFG41044.1"/>
    </source>
</evidence>
<proteinExistence type="predicted"/>
<dbReference type="GO" id="GO:0062129">
    <property type="term" value="C:chitin-based extracellular matrix"/>
    <property type="evidence" value="ECO:0007669"/>
    <property type="project" value="TreeGrafter"/>
</dbReference>
<dbReference type="PANTHER" id="PTHR10380">
    <property type="entry name" value="CUTICLE PROTEIN"/>
    <property type="match status" value="1"/>
</dbReference>
<dbReference type="EMBL" id="BLKM01003049">
    <property type="protein sequence ID" value="GFG41044.1"/>
    <property type="molecule type" value="Genomic_DNA"/>
</dbReference>
<sequence length="391" mass="43371">MSGWNSAPNTQYHIQTDEGPERYFRYQTLSGQYRKEKRLQDGTVIGSYGWVDPNGYLRLRDYVADNGGYRVVRTKMLFVGKDAPISDAVAKSKNVPSQGGTGVNTLQASTTAVPPVMTTASPVTTPAYVPPVGSYPYPQPEISSNSLLYPSSTAAPSYANDPSNSLIPPANTYTNPYVLGSNEQYPLIPANRRTYDVPAYDQSYQQNYVSSSNNVQRYQSPYTQQQLPIYDGISATNNGFRYYLPRQYHEEENSGGDRRAGSFGYIDPFGIRRVIYYNTAPGTGFVHRKNNRETLDNGSVQQEVPHLPCRCPNSSPVLPIFAAAYWCIEYLCLPPLQLAAEADCRQQASETLTAHHASKRVRSGEHGGHAVCLPGLFHLPRKVRRNGHGPL</sequence>
<dbReference type="InterPro" id="IPR000618">
    <property type="entry name" value="Insect_cuticle"/>
</dbReference>
<accession>A0A6L2Q9A0</accession>
<dbReference type="Proteomes" id="UP000502823">
    <property type="component" value="Unassembled WGS sequence"/>
</dbReference>
<dbReference type="AlphaFoldDB" id="A0A6L2Q9A0"/>
<evidence type="ECO:0008006" key="5">
    <source>
        <dbReference type="Google" id="ProtNLM"/>
    </source>
</evidence>
<organism evidence="3 4">
    <name type="scientific">Coptotermes formosanus</name>
    <name type="common">Formosan subterranean termite</name>
    <dbReference type="NCBI Taxonomy" id="36987"/>
    <lineage>
        <taxon>Eukaryota</taxon>
        <taxon>Metazoa</taxon>
        <taxon>Ecdysozoa</taxon>
        <taxon>Arthropoda</taxon>
        <taxon>Hexapoda</taxon>
        <taxon>Insecta</taxon>
        <taxon>Pterygota</taxon>
        <taxon>Neoptera</taxon>
        <taxon>Polyneoptera</taxon>
        <taxon>Dictyoptera</taxon>
        <taxon>Blattodea</taxon>
        <taxon>Blattoidea</taxon>
        <taxon>Termitoidae</taxon>
        <taxon>Rhinotermitidae</taxon>
        <taxon>Coptotermes</taxon>
    </lineage>
</organism>
<protein>
    <recommendedName>
        <fullName evidence="5">Cuticle protein</fullName>
    </recommendedName>
</protein>
<evidence type="ECO:0000256" key="2">
    <source>
        <dbReference type="PROSITE-ProRule" id="PRU00497"/>
    </source>
</evidence>
<reference evidence="4" key="1">
    <citation type="submission" date="2020-01" db="EMBL/GenBank/DDBJ databases">
        <title>Draft genome sequence of the Termite Coptotermes fromosanus.</title>
        <authorList>
            <person name="Itakura S."/>
            <person name="Yosikawa Y."/>
            <person name="Umezawa K."/>
        </authorList>
    </citation>
    <scope>NUCLEOTIDE SEQUENCE [LARGE SCALE GENOMIC DNA]</scope>
</reference>
<gene>
    <name evidence="3" type="ORF">Cfor_06814</name>
</gene>